<comment type="caution">
    <text evidence="2">The sequence shown here is derived from an EMBL/GenBank/DDBJ whole genome shotgun (WGS) entry which is preliminary data.</text>
</comment>
<gene>
    <name evidence="2" type="ORF">DI628_01065</name>
</gene>
<dbReference type="EMBL" id="VAFM01000001">
    <property type="protein sequence ID" value="TKW61249.1"/>
    <property type="molecule type" value="Genomic_DNA"/>
</dbReference>
<dbReference type="SUPFAM" id="SSF55811">
    <property type="entry name" value="Nudix"/>
    <property type="match status" value="1"/>
</dbReference>
<dbReference type="GO" id="GO:0003824">
    <property type="term" value="F:catalytic activity"/>
    <property type="evidence" value="ECO:0007669"/>
    <property type="project" value="UniProtKB-ARBA"/>
</dbReference>
<dbReference type="PROSITE" id="PS51462">
    <property type="entry name" value="NUDIX"/>
    <property type="match status" value="1"/>
</dbReference>
<dbReference type="InterPro" id="IPR000086">
    <property type="entry name" value="NUDIX_hydrolase_dom"/>
</dbReference>
<accession>A0A6N4RD73</accession>
<sequence>MAENTQNLIDTSEFARGYRTRFHGGASDRTWMPDNVTAVIHAVATDRVLILHERKPGMVLRFAEDYAPERPHSIEVDVATGPPIFLAEDEVLTLPSGSIKNNWEGKPDNIDALVYEESPEQAVLRQLKGETGKYLEDVNIIKLGGTFVKPANMTTFDAYFAIQLPSEFVPATEGIDPTIKGGHWVPFDLALQLVDSGLINHDPAAQALMRYERYLRKNG</sequence>
<dbReference type="Proteomes" id="UP000320948">
    <property type="component" value="Unassembled WGS sequence"/>
</dbReference>
<reference evidence="2 3" key="1">
    <citation type="journal article" date="2017" name="Nat. Commun.">
        <title>In situ click chemistry generation of cyclooxygenase-2 inhibitors.</title>
        <authorList>
            <person name="Bhardwaj A."/>
            <person name="Kaur J."/>
            <person name="Wuest M."/>
            <person name="Wuest F."/>
        </authorList>
    </citation>
    <scope>NUCLEOTIDE SEQUENCE [LARGE SCALE GENOMIC DNA]</scope>
    <source>
        <strain evidence="2">S2_018_000_R2_106</strain>
    </source>
</reference>
<evidence type="ECO:0000313" key="3">
    <source>
        <dbReference type="Proteomes" id="UP000320948"/>
    </source>
</evidence>
<dbReference type="InterPro" id="IPR015797">
    <property type="entry name" value="NUDIX_hydrolase-like_dom_sf"/>
</dbReference>
<dbReference type="AlphaFoldDB" id="A0A6N4RD73"/>
<feature type="domain" description="Nudix hydrolase" evidence="1">
    <location>
        <begin position="31"/>
        <end position="207"/>
    </location>
</feature>
<protein>
    <recommendedName>
        <fullName evidence="1">Nudix hydrolase domain-containing protein</fullName>
    </recommendedName>
</protein>
<evidence type="ECO:0000259" key="1">
    <source>
        <dbReference type="PROSITE" id="PS51462"/>
    </source>
</evidence>
<organism evidence="2 3">
    <name type="scientific">Blastochloris viridis</name>
    <name type="common">Rhodopseudomonas viridis</name>
    <dbReference type="NCBI Taxonomy" id="1079"/>
    <lineage>
        <taxon>Bacteria</taxon>
        <taxon>Pseudomonadati</taxon>
        <taxon>Pseudomonadota</taxon>
        <taxon>Alphaproteobacteria</taxon>
        <taxon>Hyphomicrobiales</taxon>
        <taxon>Blastochloridaceae</taxon>
        <taxon>Blastochloris</taxon>
    </lineage>
</organism>
<proteinExistence type="predicted"/>
<name>A0A6N4RD73_BLAVI</name>
<dbReference type="Gene3D" id="3.90.79.10">
    <property type="entry name" value="Nucleoside Triphosphate Pyrophosphohydrolase"/>
    <property type="match status" value="1"/>
</dbReference>
<evidence type="ECO:0000313" key="2">
    <source>
        <dbReference type="EMBL" id="TKW61249.1"/>
    </source>
</evidence>